<proteinExistence type="predicted"/>
<sequence length="130" mass="15220">MEILIQSTKEFERDLAGFSQVNKDNIIEQINKVCQLILHEPETLFQKIAHSQFQKIKLDKDYDSSLYFLRLKPAMRLILTIDDDPIFDRKLITLFRIVKPEDAAKAYSSVAEILYQDFTIENQEVEVHSS</sequence>
<evidence type="ECO:0000313" key="2">
    <source>
        <dbReference type="Proteomes" id="UP000632766"/>
    </source>
</evidence>
<accession>A0A8J7LEA4</accession>
<dbReference type="AlphaFoldDB" id="A0A8J7LEA4"/>
<protein>
    <submittedName>
        <fullName evidence="1">Uncharacterized protein</fullName>
    </submittedName>
</protein>
<reference evidence="1 2" key="1">
    <citation type="journal article" date="2021" name="Int. J. Syst. Evol. Microbiol.">
        <title>Amazonocrinis nigriterrae gen. nov., sp. nov., Atlanticothrix silvestris gen. nov., sp. nov. and Dendronalium phyllosphericum gen. nov., sp. nov., nostocacean cyanobacteria from Brazilian environments.</title>
        <authorList>
            <person name="Alvarenga D.O."/>
            <person name="Andreote A.P.D."/>
            <person name="Branco L.H.Z."/>
            <person name="Delbaje E."/>
            <person name="Cruz R.B."/>
            <person name="Varani A.M."/>
            <person name="Fiore M.F."/>
        </authorList>
    </citation>
    <scope>NUCLEOTIDE SEQUENCE [LARGE SCALE GENOMIC DNA]</scope>
    <source>
        <strain evidence="1 2">CENA67</strain>
    </source>
</reference>
<keyword evidence="2" id="KW-1185">Reference proteome</keyword>
<comment type="caution">
    <text evidence="1">The sequence shown here is derived from an EMBL/GenBank/DDBJ whole genome shotgun (WGS) entry which is preliminary data.</text>
</comment>
<name>A0A8J7LEA4_9NOST</name>
<organism evidence="1 2">
    <name type="scientific">Amazonocrinis nigriterrae CENA67</name>
    <dbReference type="NCBI Taxonomy" id="2794033"/>
    <lineage>
        <taxon>Bacteria</taxon>
        <taxon>Bacillati</taxon>
        <taxon>Cyanobacteriota</taxon>
        <taxon>Cyanophyceae</taxon>
        <taxon>Nostocales</taxon>
        <taxon>Nostocaceae</taxon>
        <taxon>Amazonocrinis</taxon>
        <taxon>Amazonocrinis nigriterrae</taxon>
    </lineage>
</organism>
<dbReference type="EMBL" id="JAECZC010000098">
    <property type="protein sequence ID" value="MBH8566526.1"/>
    <property type="molecule type" value="Genomic_DNA"/>
</dbReference>
<gene>
    <name evidence="1" type="ORF">I8748_30975</name>
</gene>
<evidence type="ECO:0000313" key="1">
    <source>
        <dbReference type="EMBL" id="MBH8566526.1"/>
    </source>
</evidence>
<dbReference type="RefSeq" id="WP_198128276.1">
    <property type="nucleotide sequence ID" value="NZ_JAECZC010000098.1"/>
</dbReference>
<dbReference type="Proteomes" id="UP000632766">
    <property type="component" value="Unassembled WGS sequence"/>
</dbReference>